<proteinExistence type="predicted"/>
<evidence type="ECO:0000313" key="2">
    <source>
        <dbReference type="Proteomes" id="UP001234297"/>
    </source>
</evidence>
<protein>
    <submittedName>
        <fullName evidence="1">Uncharacterized protein</fullName>
    </submittedName>
</protein>
<organism evidence="1 2">
    <name type="scientific">Persea americana</name>
    <name type="common">Avocado</name>
    <dbReference type="NCBI Taxonomy" id="3435"/>
    <lineage>
        <taxon>Eukaryota</taxon>
        <taxon>Viridiplantae</taxon>
        <taxon>Streptophyta</taxon>
        <taxon>Embryophyta</taxon>
        <taxon>Tracheophyta</taxon>
        <taxon>Spermatophyta</taxon>
        <taxon>Magnoliopsida</taxon>
        <taxon>Magnoliidae</taxon>
        <taxon>Laurales</taxon>
        <taxon>Lauraceae</taxon>
        <taxon>Persea</taxon>
    </lineage>
</organism>
<dbReference type="EMBL" id="CM056811">
    <property type="protein sequence ID" value="KAJ8637633.1"/>
    <property type="molecule type" value="Genomic_DNA"/>
</dbReference>
<comment type="caution">
    <text evidence="1">The sequence shown here is derived from an EMBL/GenBank/DDBJ whole genome shotgun (WGS) entry which is preliminary data.</text>
</comment>
<dbReference type="Proteomes" id="UP001234297">
    <property type="component" value="Chromosome 3"/>
</dbReference>
<name>A0ACC2LWP7_PERAE</name>
<evidence type="ECO:0000313" key="1">
    <source>
        <dbReference type="EMBL" id="KAJ8637633.1"/>
    </source>
</evidence>
<gene>
    <name evidence="1" type="ORF">MRB53_011900</name>
</gene>
<reference evidence="1 2" key="1">
    <citation type="journal article" date="2022" name="Hortic Res">
        <title>A haplotype resolved chromosomal level avocado genome allows analysis of novel avocado genes.</title>
        <authorList>
            <person name="Nath O."/>
            <person name="Fletcher S.J."/>
            <person name="Hayward A."/>
            <person name="Shaw L.M."/>
            <person name="Masouleh A.K."/>
            <person name="Furtado A."/>
            <person name="Henry R.J."/>
            <person name="Mitter N."/>
        </authorList>
    </citation>
    <scope>NUCLEOTIDE SEQUENCE [LARGE SCALE GENOMIC DNA]</scope>
    <source>
        <strain evidence="2">cv. Hass</strain>
    </source>
</reference>
<keyword evidence="2" id="KW-1185">Reference proteome</keyword>
<accession>A0ACC2LWP7</accession>
<sequence>MGGCFTKASPKVDKEISIPQNPSAAPEVHDETSIPSAAPEVHDETSIPQNPSAAPEVHEEISIPQNPSAGSPPRPASDLRLHPSLSLFPSRKVFTREELHSATNGFSRSNFLGKGGFGSVHKGILEGEIEVAVKQLQADSRQGDREFLAEVNFISRVHHRNLVSLVGYCNAEGERMLVYEFVPNNTLQFHLHGRGEPTLDWATRLKIAVGSARGLAYLHQDCHPKIIHRDIKSDNILLDLNYEAKIADFGLARIFPDDQTHIEATLAGTFGYLDPEYASSGQLTDKSDVYAFGVILLELVTGHQSKFTTSSSNTISLVHWARNQNYKGIVDQRLQNYSAEELERVVECAAACVRWSRRSRPGMIEVVRVLEGSSSVDCLKKGSTGISRASSSVAYDPGHSVTSSVTRSSTLDPSRLDRGSEPTGSYHSTMSNQDQGGNGTGIPSNPINQLPHVV</sequence>